<keyword evidence="2" id="KW-1185">Reference proteome</keyword>
<protein>
    <submittedName>
        <fullName evidence="1">Uncharacterized protein</fullName>
    </submittedName>
</protein>
<reference evidence="1 2" key="1">
    <citation type="journal article" date="2023" name="Nat. Commun.">
        <title>Origin of minicircular mitochondrial genomes in red algae.</title>
        <authorList>
            <person name="Lee Y."/>
            <person name="Cho C.H."/>
            <person name="Lee Y.M."/>
            <person name="Park S.I."/>
            <person name="Yang J.H."/>
            <person name="West J.A."/>
            <person name="Bhattacharya D."/>
            <person name="Yoon H.S."/>
        </authorList>
    </citation>
    <scope>NUCLEOTIDE SEQUENCE [LARGE SCALE GENOMIC DNA]</scope>
    <source>
        <strain evidence="1 2">CCMP1338</strain>
        <tissue evidence="1">Whole cell</tissue>
    </source>
</reference>
<evidence type="ECO:0000313" key="2">
    <source>
        <dbReference type="Proteomes" id="UP001157974"/>
    </source>
</evidence>
<dbReference type="AlphaFoldDB" id="A0AAV8V3T6"/>
<accession>A0AAV8V3T6</accession>
<name>A0AAV8V3T6_9RHOD</name>
<dbReference type="EMBL" id="JAMWBK010000002">
    <property type="protein sequence ID" value="KAJ8907601.1"/>
    <property type="molecule type" value="Genomic_DNA"/>
</dbReference>
<organism evidence="1 2">
    <name type="scientific">Rhodosorus marinus</name>
    <dbReference type="NCBI Taxonomy" id="101924"/>
    <lineage>
        <taxon>Eukaryota</taxon>
        <taxon>Rhodophyta</taxon>
        <taxon>Stylonematophyceae</taxon>
        <taxon>Stylonematales</taxon>
        <taxon>Stylonemataceae</taxon>
        <taxon>Rhodosorus</taxon>
    </lineage>
</organism>
<comment type="caution">
    <text evidence="1">The sequence shown here is derived from an EMBL/GenBank/DDBJ whole genome shotgun (WGS) entry which is preliminary data.</text>
</comment>
<sequence length="216" mass="24870">MAVLSSTLQAPALDVAMGRAQLDPRRCWLSLLDRYDSRKGESADAVWTRLNHRRLRLGVSVSDLIHYFEDEFAEITAITREEPRGDETQRILRSALEGSQSFQEFIYLHWRPSNPLRWGNTVRELESYSRVIGLESRPRDKPRKTRALTAQVRERPTLLEVQEGHFKREYPQGSLLQRVWCESNFALSRVTSWSTAAAPTTFVTSGDISTFTRKSN</sequence>
<gene>
    <name evidence="1" type="ORF">NDN08_007711</name>
</gene>
<dbReference type="Proteomes" id="UP001157974">
    <property type="component" value="Unassembled WGS sequence"/>
</dbReference>
<evidence type="ECO:0000313" key="1">
    <source>
        <dbReference type="EMBL" id="KAJ8907601.1"/>
    </source>
</evidence>
<proteinExistence type="predicted"/>